<sequence length="80" mass="9120">MDDLTNVDSCVQLIVYAQYMHIESIKEEFLLGTSLEATTKAKYIFNVIFTFFDEFDLKWENGIDHCTNGTLALLGSRSGF</sequence>
<accession>A0A0K2TPA3</accession>
<dbReference type="AlphaFoldDB" id="A0A0K2TPA3"/>
<protein>
    <submittedName>
        <fullName evidence="1">Uncharacterized protein</fullName>
    </submittedName>
</protein>
<organism evidence="1">
    <name type="scientific">Lepeophtheirus salmonis</name>
    <name type="common">Salmon louse</name>
    <name type="synonym">Caligus salmonis</name>
    <dbReference type="NCBI Taxonomy" id="72036"/>
    <lineage>
        <taxon>Eukaryota</taxon>
        <taxon>Metazoa</taxon>
        <taxon>Ecdysozoa</taxon>
        <taxon>Arthropoda</taxon>
        <taxon>Crustacea</taxon>
        <taxon>Multicrustacea</taxon>
        <taxon>Hexanauplia</taxon>
        <taxon>Copepoda</taxon>
        <taxon>Siphonostomatoida</taxon>
        <taxon>Caligidae</taxon>
        <taxon>Lepeophtheirus</taxon>
    </lineage>
</organism>
<name>A0A0K2TPA3_LEPSM</name>
<dbReference type="PANTHER" id="PTHR45913:SF22">
    <property type="entry name" value="SCAN BOX DOMAIN-CONTAINING PROTEIN"/>
    <property type="match status" value="1"/>
</dbReference>
<reference evidence="1" key="1">
    <citation type="submission" date="2014-05" db="EMBL/GenBank/DDBJ databases">
        <authorList>
            <person name="Chronopoulou M."/>
        </authorList>
    </citation>
    <scope>NUCLEOTIDE SEQUENCE</scope>
    <source>
        <tissue evidence="1">Whole organism</tissue>
    </source>
</reference>
<proteinExistence type="predicted"/>
<dbReference type="EMBL" id="HACA01010487">
    <property type="protein sequence ID" value="CDW27848.1"/>
    <property type="molecule type" value="Transcribed_RNA"/>
</dbReference>
<dbReference type="PANTHER" id="PTHR45913">
    <property type="entry name" value="EPM2A-INTERACTING PROTEIN 1"/>
    <property type="match status" value="1"/>
</dbReference>
<evidence type="ECO:0000313" key="1">
    <source>
        <dbReference type="EMBL" id="CDW27848.1"/>
    </source>
</evidence>